<protein>
    <submittedName>
        <fullName evidence="1">Uncharacterized protein</fullName>
    </submittedName>
</protein>
<accession>A0ABQ5PYE7</accession>
<gene>
    <name evidence="1" type="ORF">GETHED_15400</name>
</gene>
<reference evidence="1" key="1">
    <citation type="journal article" date="2023" name="Antonie Van Leeuwenhoek">
        <title>Mesoterricola silvestris gen. nov., sp. nov., Mesoterricola sediminis sp. nov., Geothrix oryzae sp. nov., Geothrix edaphica sp. nov., Geothrix rubra sp. nov., and Geothrix limicola sp. nov., six novel members of Acidobacteriota isolated from soils.</title>
        <authorList>
            <person name="Itoh H."/>
            <person name="Sugisawa Y."/>
            <person name="Mise K."/>
            <person name="Xu Z."/>
            <person name="Kuniyasu M."/>
            <person name="Ushijima N."/>
            <person name="Kawano K."/>
            <person name="Kobayashi E."/>
            <person name="Shiratori Y."/>
            <person name="Masuda Y."/>
            <person name="Senoo K."/>
        </authorList>
    </citation>
    <scope>NUCLEOTIDE SEQUENCE</scope>
    <source>
        <strain evidence="1">Red802</strain>
    </source>
</reference>
<comment type="caution">
    <text evidence="1">The sequence shown here is derived from an EMBL/GenBank/DDBJ whole genome shotgun (WGS) entry which is preliminary data.</text>
</comment>
<evidence type="ECO:0000313" key="1">
    <source>
        <dbReference type="EMBL" id="GLH67176.1"/>
    </source>
</evidence>
<evidence type="ECO:0000313" key="2">
    <source>
        <dbReference type="Proteomes" id="UP001165044"/>
    </source>
</evidence>
<dbReference type="Gene3D" id="3.90.1720.10">
    <property type="entry name" value="endopeptidase domain like (from Nostoc punctiforme)"/>
    <property type="match status" value="1"/>
</dbReference>
<name>A0ABQ5PYE7_9BACT</name>
<dbReference type="EMBL" id="BSDC01000002">
    <property type="protein sequence ID" value="GLH67176.1"/>
    <property type="molecule type" value="Genomic_DNA"/>
</dbReference>
<sequence length="78" mass="8738">MSGPMLPRRWLPTARGFEGGPYDIEVGQQQRLREFKLDDPAVQAKLRERYGAQIPLDEPVISPAAMFNSGLLQVVAQE</sequence>
<keyword evidence="2" id="KW-1185">Reference proteome</keyword>
<dbReference type="Proteomes" id="UP001165044">
    <property type="component" value="Unassembled WGS sequence"/>
</dbReference>
<proteinExistence type="predicted"/>
<organism evidence="1 2">
    <name type="scientific">Geothrix edaphica</name>
    <dbReference type="NCBI Taxonomy" id="2927976"/>
    <lineage>
        <taxon>Bacteria</taxon>
        <taxon>Pseudomonadati</taxon>
        <taxon>Acidobacteriota</taxon>
        <taxon>Holophagae</taxon>
        <taxon>Holophagales</taxon>
        <taxon>Holophagaceae</taxon>
        <taxon>Geothrix</taxon>
    </lineage>
</organism>